<protein>
    <submittedName>
        <fullName evidence="1">Uncharacterized protein</fullName>
    </submittedName>
</protein>
<keyword evidence="2" id="KW-1185">Reference proteome</keyword>
<proteinExistence type="predicted"/>
<sequence>MALNQRSTPCDIPVAVVKDVTTRTDYRGRPEIKVMTKVACLRHLAARFTGSQPSKEEPAMERAALEELAAKHWDEFQDLVRDQTKKLQDARLSALPDELKHHVESLLSEEGVE</sequence>
<organism evidence="1 2">
    <name type="scientific">Gordonia tangerina</name>
    <dbReference type="NCBI Taxonomy" id="2911060"/>
    <lineage>
        <taxon>Bacteria</taxon>
        <taxon>Bacillati</taxon>
        <taxon>Actinomycetota</taxon>
        <taxon>Actinomycetes</taxon>
        <taxon>Mycobacteriales</taxon>
        <taxon>Gordoniaceae</taxon>
        <taxon>Gordonia</taxon>
    </lineage>
</organism>
<dbReference type="Proteomes" id="UP001108089">
    <property type="component" value="Unassembled WGS sequence"/>
</dbReference>
<evidence type="ECO:0000313" key="1">
    <source>
        <dbReference type="EMBL" id="MCF3939956.1"/>
    </source>
</evidence>
<reference evidence="1" key="1">
    <citation type="submission" date="2022-01" db="EMBL/GenBank/DDBJ databases">
        <title>Gordonia xiamenensis sp. nov., isolated from surface seawater in Xiamen.</title>
        <authorList>
            <person name="He Y.F."/>
        </authorList>
    </citation>
    <scope>NUCLEOTIDE SEQUENCE</scope>
    <source>
        <strain evidence="1">GW1C4-4</strain>
    </source>
</reference>
<name>A0ABS9DLJ7_9ACTN</name>
<evidence type="ECO:0000313" key="2">
    <source>
        <dbReference type="Proteomes" id="UP001108089"/>
    </source>
</evidence>
<accession>A0ABS9DLJ7</accession>
<gene>
    <name evidence="1" type="ORF">L1892_16385</name>
</gene>
<comment type="caution">
    <text evidence="1">The sequence shown here is derived from an EMBL/GenBank/DDBJ whole genome shotgun (WGS) entry which is preliminary data.</text>
</comment>
<dbReference type="RefSeq" id="WP_235724682.1">
    <property type="nucleotide sequence ID" value="NZ_JAKGCU010000016.1"/>
</dbReference>
<dbReference type="EMBL" id="JAKGCU010000016">
    <property type="protein sequence ID" value="MCF3939956.1"/>
    <property type="molecule type" value="Genomic_DNA"/>
</dbReference>